<evidence type="ECO:0000256" key="1">
    <source>
        <dbReference type="ARBA" id="ARBA00010641"/>
    </source>
</evidence>
<proteinExistence type="inferred from homology"/>
<dbReference type="Gene3D" id="1.10.10.10">
    <property type="entry name" value="Winged helix-like DNA-binding domain superfamily/Winged helix DNA-binding domain"/>
    <property type="match status" value="1"/>
</dbReference>
<comment type="caution">
    <text evidence="7">The sequence shown here is derived from an EMBL/GenBank/DDBJ whole genome shotgun (WGS) entry which is preliminary data.</text>
</comment>
<accession>A0ABV0FK07</accession>
<organism evidence="7 8">
    <name type="scientific">Chromobacterium vaccinii</name>
    <dbReference type="NCBI Taxonomy" id="1108595"/>
    <lineage>
        <taxon>Bacteria</taxon>
        <taxon>Pseudomonadati</taxon>
        <taxon>Pseudomonadota</taxon>
        <taxon>Betaproteobacteria</taxon>
        <taxon>Neisseriales</taxon>
        <taxon>Chromobacteriaceae</taxon>
        <taxon>Chromobacterium</taxon>
    </lineage>
</organism>
<gene>
    <name evidence="7" type="ORF">ABGV49_20115</name>
</gene>
<protein>
    <submittedName>
        <fullName evidence="7">Sigma-70 family RNA polymerase sigma factor</fullName>
    </submittedName>
</protein>
<evidence type="ECO:0000259" key="6">
    <source>
        <dbReference type="Pfam" id="PF22029"/>
    </source>
</evidence>
<dbReference type="SUPFAM" id="SSF88659">
    <property type="entry name" value="Sigma3 and sigma4 domains of RNA polymerase sigma factors"/>
    <property type="match status" value="1"/>
</dbReference>
<dbReference type="RefSeq" id="WP_347372341.1">
    <property type="nucleotide sequence ID" value="NZ_JBDOJC010000001.1"/>
</dbReference>
<dbReference type="PANTHER" id="PTHR43133:SF25">
    <property type="entry name" value="RNA POLYMERASE SIGMA FACTOR RFAY-RELATED"/>
    <property type="match status" value="1"/>
</dbReference>
<evidence type="ECO:0000313" key="8">
    <source>
        <dbReference type="Proteomes" id="UP001455709"/>
    </source>
</evidence>
<sequence>MGELEPERQFHRLLLDNLARLRRYARVLERNAAHADDLVQDTLESAWRNWRQWRPGSDIRPWLFGIMHNRHVDHVRRNRPPCELSGEEWTQLAVPPAHERELRLRDLDRAIARLPEEQREVLLLVVVEEMRYQDVAKTLGLAVGTVMSRLHRGRERLRQLMVEYGGAEP</sequence>
<dbReference type="Pfam" id="PF22029">
    <property type="entry name" value="PhyR_sigma2"/>
    <property type="match status" value="1"/>
</dbReference>
<comment type="similarity">
    <text evidence="1">Belongs to the sigma-70 factor family. ECF subfamily.</text>
</comment>
<dbReference type="InterPro" id="IPR013325">
    <property type="entry name" value="RNA_pol_sigma_r2"/>
</dbReference>
<evidence type="ECO:0000259" key="5">
    <source>
        <dbReference type="Pfam" id="PF08281"/>
    </source>
</evidence>
<dbReference type="InterPro" id="IPR014284">
    <property type="entry name" value="RNA_pol_sigma-70_dom"/>
</dbReference>
<dbReference type="Gene3D" id="1.10.1740.10">
    <property type="match status" value="1"/>
</dbReference>
<dbReference type="InterPro" id="IPR013249">
    <property type="entry name" value="RNA_pol_sigma70_r4_t2"/>
</dbReference>
<dbReference type="PANTHER" id="PTHR43133">
    <property type="entry name" value="RNA POLYMERASE ECF-TYPE SIGMA FACTO"/>
    <property type="match status" value="1"/>
</dbReference>
<keyword evidence="2" id="KW-0805">Transcription regulation</keyword>
<dbReference type="InterPro" id="IPR053866">
    <property type="entry name" value="PhyR_sigma2"/>
</dbReference>
<feature type="domain" description="RNA polymerase sigma factor 70 region 4 type 2" evidence="5">
    <location>
        <begin position="105"/>
        <end position="157"/>
    </location>
</feature>
<evidence type="ECO:0000256" key="4">
    <source>
        <dbReference type="ARBA" id="ARBA00023163"/>
    </source>
</evidence>
<dbReference type="Pfam" id="PF08281">
    <property type="entry name" value="Sigma70_r4_2"/>
    <property type="match status" value="1"/>
</dbReference>
<dbReference type="InterPro" id="IPR039425">
    <property type="entry name" value="RNA_pol_sigma-70-like"/>
</dbReference>
<name>A0ABV0FK07_9NEIS</name>
<dbReference type="Proteomes" id="UP001455709">
    <property type="component" value="Unassembled WGS sequence"/>
</dbReference>
<dbReference type="InterPro" id="IPR036388">
    <property type="entry name" value="WH-like_DNA-bd_sf"/>
</dbReference>
<reference evidence="7 8" key="1">
    <citation type="submission" date="2024-05" db="EMBL/GenBank/DDBJ databases">
        <authorList>
            <person name="De Oliveira J.P."/>
            <person name="Noriler S.A."/>
            <person name="De Oliveira A.G."/>
            <person name="Sipoli D.S."/>
        </authorList>
    </citation>
    <scope>NUCLEOTIDE SEQUENCE [LARGE SCALE GENOMIC DNA]</scope>
    <source>
        <strain evidence="7 8">LABIM189</strain>
    </source>
</reference>
<dbReference type="SUPFAM" id="SSF88946">
    <property type="entry name" value="Sigma2 domain of RNA polymerase sigma factors"/>
    <property type="match status" value="1"/>
</dbReference>
<evidence type="ECO:0000256" key="3">
    <source>
        <dbReference type="ARBA" id="ARBA00023082"/>
    </source>
</evidence>
<dbReference type="NCBIfam" id="TIGR02937">
    <property type="entry name" value="sigma70-ECF"/>
    <property type="match status" value="1"/>
</dbReference>
<dbReference type="InterPro" id="IPR013324">
    <property type="entry name" value="RNA_pol_sigma_r3/r4-like"/>
</dbReference>
<evidence type="ECO:0000256" key="2">
    <source>
        <dbReference type="ARBA" id="ARBA00023015"/>
    </source>
</evidence>
<dbReference type="EMBL" id="JBDOJC010000001">
    <property type="protein sequence ID" value="MEO2219363.1"/>
    <property type="molecule type" value="Genomic_DNA"/>
</dbReference>
<evidence type="ECO:0000313" key="7">
    <source>
        <dbReference type="EMBL" id="MEO2219363.1"/>
    </source>
</evidence>
<feature type="domain" description="PhyR sigma2" evidence="6">
    <location>
        <begin position="16"/>
        <end position="68"/>
    </location>
</feature>
<keyword evidence="4" id="KW-0804">Transcription</keyword>
<keyword evidence="8" id="KW-1185">Reference proteome</keyword>
<keyword evidence="3" id="KW-0731">Sigma factor</keyword>